<dbReference type="InterPro" id="IPR001128">
    <property type="entry name" value="Cyt_P450"/>
</dbReference>
<dbReference type="Gene3D" id="1.10.630.10">
    <property type="entry name" value="Cytochrome P450"/>
    <property type="match status" value="1"/>
</dbReference>
<comment type="cofactor">
    <cofactor evidence="1 13">
        <name>heme</name>
        <dbReference type="ChEBI" id="CHEBI:30413"/>
    </cofactor>
</comment>
<feature type="transmembrane region" description="Helical" evidence="15">
    <location>
        <begin position="6"/>
        <end position="23"/>
    </location>
</feature>
<dbReference type="GO" id="GO:0016705">
    <property type="term" value="F:oxidoreductase activity, acting on paired donors, with incorporation or reduction of molecular oxygen"/>
    <property type="evidence" value="ECO:0007669"/>
    <property type="project" value="InterPro"/>
</dbReference>
<dbReference type="SUPFAM" id="SSF48264">
    <property type="entry name" value="Cytochrome P450"/>
    <property type="match status" value="1"/>
</dbReference>
<evidence type="ECO:0000256" key="6">
    <source>
        <dbReference type="ARBA" id="ARBA00022723"/>
    </source>
</evidence>
<evidence type="ECO:0000256" key="10">
    <source>
        <dbReference type="ARBA" id="ARBA00023004"/>
    </source>
</evidence>
<evidence type="ECO:0000313" key="16">
    <source>
        <dbReference type="EMBL" id="KNC33652.1"/>
    </source>
</evidence>
<dbReference type="Pfam" id="PF00067">
    <property type="entry name" value="p450"/>
    <property type="match status" value="1"/>
</dbReference>
<keyword evidence="10 13" id="KW-0408">Iron</keyword>
<keyword evidence="7" id="KW-0256">Endoplasmic reticulum</keyword>
<keyword evidence="11 14" id="KW-0503">Monooxygenase</keyword>
<dbReference type="GO" id="GO:0020037">
    <property type="term" value="F:heme binding"/>
    <property type="evidence" value="ECO:0007669"/>
    <property type="project" value="InterPro"/>
</dbReference>
<dbReference type="InterPro" id="IPR050476">
    <property type="entry name" value="Insect_CytP450_Detox"/>
</dbReference>
<evidence type="ECO:0000256" key="4">
    <source>
        <dbReference type="ARBA" id="ARBA00010617"/>
    </source>
</evidence>
<evidence type="ECO:0000256" key="7">
    <source>
        <dbReference type="ARBA" id="ARBA00022824"/>
    </source>
</evidence>
<evidence type="ECO:0000256" key="12">
    <source>
        <dbReference type="ARBA" id="ARBA00023136"/>
    </source>
</evidence>
<dbReference type="PROSITE" id="PS00086">
    <property type="entry name" value="CYTOCHROME_P450"/>
    <property type="match status" value="1"/>
</dbReference>
<dbReference type="PANTHER" id="PTHR24292:SF100">
    <property type="entry name" value="CYTOCHROME P450 6A16, ISOFORM B-RELATED"/>
    <property type="match status" value="1"/>
</dbReference>
<protein>
    <submittedName>
        <fullName evidence="16">Uncharacterized protein</fullName>
    </submittedName>
</protein>
<dbReference type="InterPro" id="IPR036396">
    <property type="entry name" value="Cyt_P450_sf"/>
</dbReference>
<accession>A0A0L0CN60</accession>
<dbReference type="AlphaFoldDB" id="A0A0L0CN60"/>
<name>A0A0L0CN60_LUCCU</name>
<dbReference type="CDD" id="cd11056">
    <property type="entry name" value="CYP6-like"/>
    <property type="match status" value="1"/>
</dbReference>
<comment type="caution">
    <text evidence="16">The sequence shown here is derived from an EMBL/GenBank/DDBJ whole genome shotgun (WGS) entry which is preliminary data.</text>
</comment>
<dbReference type="InterPro" id="IPR002401">
    <property type="entry name" value="Cyt_P450_E_grp-I"/>
</dbReference>
<evidence type="ECO:0000256" key="5">
    <source>
        <dbReference type="ARBA" id="ARBA00022617"/>
    </source>
</evidence>
<keyword evidence="17" id="KW-1185">Reference proteome</keyword>
<proteinExistence type="inferred from homology"/>
<evidence type="ECO:0000313" key="17">
    <source>
        <dbReference type="Proteomes" id="UP000037069"/>
    </source>
</evidence>
<evidence type="ECO:0000256" key="11">
    <source>
        <dbReference type="ARBA" id="ARBA00023033"/>
    </source>
</evidence>
<keyword evidence="12 15" id="KW-0472">Membrane</keyword>
<keyword evidence="6 13" id="KW-0479">Metal-binding</keyword>
<dbReference type="GO" id="GO:0004497">
    <property type="term" value="F:monooxygenase activity"/>
    <property type="evidence" value="ECO:0007669"/>
    <property type="project" value="UniProtKB-KW"/>
</dbReference>
<keyword evidence="9 14" id="KW-0560">Oxidoreductase</keyword>
<evidence type="ECO:0000256" key="2">
    <source>
        <dbReference type="ARBA" id="ARBA00004174"/>
    </source>
</evidence>
<evidence type="ECO:0000256" key="3">
    <source>
        <dbReference type="ARBA" id="ARBA00004406"/>
    </source>
</evidence>
<dbReference type="GO" id="GO:0005506">
    <property type="term" value="F:iron ion binding"/>
    <property type="evidence" value="ECO:0007669"/>
    <property type="project" value="InterPro"/>
</dbReference>
<organism evidence="16 17">
    <name type="scientific">Lucilia cuprina</name>
    <name type="common">Green bottle fly</name>
    <name type="synonym">Australian sheep blowfly</name>
    <dbReference type="NCBI Taxonomy" id="7375"/>
    <lineage>
        <taxon>Eukaryota</taxon>
        <taxon>Metazoa</taxon>
        <taxon>Ecdysozoa</taxon>
        <taxon>Arthropoda</taxon>
        <taxon>Hexapoda</taxon>
        <taxon>Insecta</taxon>
        <taxon>Pterygota</taxon>
        <taxon>Neoptera</taxon>
        <taxon>Endopterygota</taxon>
        <taxon>Diptera</taxon>
        <taxon>Brachycera</taxon>
        <taxon>Muscomorpha</taxon>
        <taxon>Oestroidea</taxon>
        <taxon>Calliphoridae</taxon>
        <taxon>Luciliinae</taxon>
        <taxon>Lucilia</taxon>
    </lineage>
</organism>
<dbReference type="EMBL" id="JRES01000171">
    <property type="protein sequence ID" value="KNC33652.1"/>
    <property type="molecule type" value="Genomic_DNA"/>
</dbReference>
<dbReference type="FunFam" id="1.10.630.10:FF:000042">
    <property type="entry name" value="Cytochrome P450"/>
    <property type="match status" value="1"/>
</dbReference>
<dbReference type="OMA" id="AIPHEEP"/>
<evidence type="ECO:0000256" key="15">
    <source>
        <dbReference type="SAM" id="Phobius"/>
    </source>
</evidence>
<keyword evidence="15" id="KW-0812">Transmembrane</keyword>
<dbReference type="OrthoDB" id="2789670at2759"/>
<feature type="binding site" description="axial binding residue" evidence="13">
    <location>
        <position position="448"/>
    </location>
    <ligand>
        <name>heme</name>
        <dbReference type="ChEBI" id="CHEBI:30413"/>
    </ligand>
    <ligandPart>
        <name>Fe</name>
        <dbReference type="ChEBI" id="CHEBI:18248"/>
    </ligandPart>
</feature>
<evidence type="ECO:0000256" key="14">
    <source>
        <dbReference type="RuleBase" id="RU000461"/>
    </source>
</evidence>
<dbReference type="InterPro" id="IPR017972">
    <property type="entry name" value="Cyt_P450_CS"/>
</dbReference>
<dbReference type="PRINTS" id="PR00385">
    <property type="entry name" value="P450"/>
</dbReference>
<dbReference type="GO" id="GO:0005789">
    <property type="term" value="C:endoplasmic reticulum membrane"/>
    <property type="evidence" value="ECO:0007669"/>
    <property type="project" value="UniProtKB-SubCell"/>
</dbReference>
<keyword evidence="8" id="KW-0492">Microsome</keyword>
<dbReference type="PRINTS" id="PR00463">
    <property type="entry name" value="EP450I"/>
</dbReference>
<comment type="subcellular location">
    <subcellularLocation>
        <location evidence="3">Endoplasmic reticulum membrane</location>
        <topology evidence="3">Peripheral membrane protein</topology>
    </subcellularLocation>
    <subcellularLocation>
        <location evidence="2">Microsome membrane</location>
        <topology evidence="2">Peripheral membrane protein</topology>
    </subcellularLocation>
</comment>
<evidence type="ECO:0000256" key="1">
    <source>
        <dbReference type="ARBA" id="ARBA00001971"/>
    </source>
</evidence>
<gene>
    <name evidence="16" type="ORF">FF38_08729</name>
</gene>
<dbReference type="PANTHER" id="PTHR24292">
    <property type="entry name" value="CYTOCHROME P450"/>
    <property type="match status" value="1"/>
</dbReference>
<sequence>MADITTYLLYLIIIVVSVALYFIKRNLNYWKDQAIPHEEPHFLWGNLKGLRTKYHIGEITANYYRKFKGSGPFAGLLFMQRPGVVLLDKTLIKNVLIKDFNNFTDRGLYYNEKTDPLSGHLFLIDGQKWKILRNKLSPTFTSGKMKYMYPTLLKVTDQLISVIREKIRKDPIVNIHDILGRYTSDIISSCAFGIECNSLGNPNSEFPRMGKKSINEQRHNAIVMALIENFPHLARKLGMRIFPEDVHQFFMRTVKDTIAYREEHKIQRNDFLNILLEMKNNENDKSGLGGLSVEEICAQVFVFFLGGFETSSSTMTYALYELAQQPELQERLRQEVNEIFENSSDGKITYEDLKNMSYLHQVISETLRKHPVVAQLHRQPLNDYVVPGFPQYVIKKGMPILIPVLGLQHDPELFPQPEIFDPERFTSEMIKQRDSVDYMPFGDGPRNCIGERFGQMQTRLGLVYLIRNFQFFTCPQTEIPLVIDPKAMAYVPKNIVYLKLEEISC</sequence>
<evidence type="ECO:0000256" key="8">
    <source>
        <dbReference type="ARBA" id="ARBA00022848"/>
    </source>
</evidence>
<dbReference type="STRING" id="7375.A0A0L0CN60"/>
<comment type="similarity">
    <text evidence="4 14">Belongs to the cytochrome P450 family.</text>
</comment>
<evidence type="ECO:0000256" key="9">
    <source>
        <dbReference type="ARBA" id="ARBA00023002"/>
    </source>
</evidence>
<reference evidence="16 17" key="1">
    <citation type="journal article" date="2015" name="Nat. Commun.">
        <title>Lucilia cuprina genome unlocks parasitic fly biology to underpin future interventions.</title>
        <authorList>
            <person name="Anstead C.A."/>
            <person name="Korhonen P.K."/>
            <person name="Young N.D."/>
            <person name="Hall R.S."/>
            <person name="Jex A.R."/>
            <person name="Murali S.C."/>
            <person name="Hughes D.S."/>
            <person name="Lee S.F."/>
            <person name="Perry T."/>
            <person name="Stroehlein A.J."/>
            <person name="Ansell B.R."/>
            <person name="Breugelmans B."/>
            <person name="Hofmann A."/>
            <person name="Qu J."/>
            <person name="Dugan S."/>
            <person name="Lee S.L."/>
            <person name="Chao H."/>
            <person name="Dinh H."/>
            <person name="Han Y."/>
            <person name="Doddapaneni H.V."/>
            <person name="Worley K.C."/>
            <person name="Muzny D.M."/>
            <person name="Ioannidis P."/>
            <person name="Waterhouse R.M."/>
            <person name="Zdobnov E.M."/>
            <person name="James P.J."/>
            <person name="Bagnall N.H."/>
            <person name="Kotze A.C."/>
            <person name="Gibbs R.A."/>
            <person name="Richards S."/>
            <person name="Batterham P."/>
            <person name="Gasser R.B."/>
        </authorList>
    </citation>
    <scope>NUCLEOTIDE SEQUENCE [LARGE SCALE GENOMIC DNA]</scope>
    <source>
        <strain evidence="16 17">LS</strain>
        <tissue evidence="16">Full body</tissue>
    </source>
</reference>
<keyword evidence="5 13" id="KW-0349">Heme</keyword>
<evidence type="ECO:0000256" key="13">
    <source>
        <dbReference type="PIRSR" id="PIRSR602401-1"/>
    </source>
</evidence>
<keyword evidence="15" id="KW-1133">Transmembrane helix</keyword>
<dbReference type="Proteomes" id="UP000037069">
    <property type="component" value="Unassembled WGS sequence"/>
</dbReference>